<dbReference type="SUPFAM" id="SSF48403">
    <property type="entry name" value="Ankyrin repeat"/>
    <property type="match status" value="1"/>
</dbReference>
<dbReference type="PRINTS" id="PR01415">
    <property type="entry name" value="ANKYRIN"/>
</dbReference>
<dbReference type="InterPro" id="IPR035994">
    <property type="entry name" value="Nucleoside_phosphorylase_sf"/>
</dbReference>
<feature type="repeat" description="ANK" evidence="1">
    <location>
        <begin position="665"/>
        <end position="697"/>
    </location>
</feature>
<dbReference type="GO" id="GO:0003824">
    <property type="term" value="F:catalytic activity"/>
    <property type="evidence" value="ECO:0007669"/>
    <property type="project" value="InterPro"/>
</dbReference>
<proteinExistence type="predicted"/>
<sequence length="834" mass="90788">MPRKLTPGRRLTHDDYTVAYICPMGVELAPVEAMLDETHQSLPSSRDHNCYTLGSIGEHNVVIAVMPETGNNIAATVATQLLNEFPQVRFGLLVGIGGGIPGQNNDIRLGDVVISKPTATFGGVVQFDKGKMCPNGLFERTGALKKPPALLMASVQKLESQHIKIGTQITLYMSQMLDWYPNMAEMGYAHPGTNFDLLFEATYNHQGSESTCGQCDQSKTVKRELRKDMTPRIHYGTIGSSNEVIKDAMTRDKLREDLGILCVETEAAGLMDDFSCLVIRGICDYADSHKNKRWQPYAAATAAAYAKELLSLIPAQKLSRTNAAVDTILWVLDRSQPLQGIKDTVPQRYEGGGQQQIQVFSTTATGPKLEKKAPLRIPTRKDHDKDLFDAIIAKEPVAVARELAAGANPNCSRDYFGRALTQAIKLDIEIARLLIEAGADVNYPSEEDSPLLVASGRQGDRVKYVQLLLDYGADVDGPAEHRGGPLMGAAERGNRAIAKCLLEKGTNVHLPKRGAVLESALRFSSHFMHRIDMVKLLCDAGADSSSLATAAQAQIKWILNNTDKAVNPWYGKKIGWEEQQKLDEDFKAAVTQGRSVRIEQLWASGADINNSAAMNEAMRLNHCDVVKLLLELGARKPELTTAASRGYLGMIQLLIDKGVEVNPRSHMSPLRAAASAGFLKTTQLLINNGADVNYISSHGDTTLSAAAVEGHTEIVRLLVDNKADVNAVNTQDFEYGTALIGAAFFEHEDCVRILIQAGADVNKIIDKELFCALAAALEFYPISVYDGFVPKVDAKVANIVKMLCAAGADVSVLPATDRARVEGYVQERPACALM</sequence>
<dbReference type="OrthoDB" id="1577640at2759"/>
<dbReference type="Gene3D" id="3.40.50.1580">
    <property type="entry name" value="Nucleoside phosphorylase domain"/>
    <property type="match status" value="1"/>
</dbReference>
<dbReference type="PANTHER" id="PTHR46082:SF11">
    <property type="entry name" value="AAA+ ATPASE DOMAIN-CONTAINING PROTEIN-RELATED"/>
    <property type="match status" value="1"/>
</dbReference>
<evidence type="ECO:0000259" key="2">
    <source>
        <dbReference type="Pfam" id="PF01048"/>
    </source>
</evidence>
<protein>
    <recommendedName>
        <fullName evidence="2">Nucleoside phosphorylase domain-containing protein</fullName>
    </recommendedName>
</protein>
<dbReference type="InterPro" id="IPR002110">
    <property type="entry name" value="Ankyrin_rpt"/>
</dbReference>
<feature type="domain" description="Nucleoside phosphorylase" evidence="2">
    <location>
        <begin position="17"/>
        <end position="308"/>
    </location>
</feature>
<dbReference type="SMART" id="SM00248">
    <property type="entry name" value="ANK"/>
    <property type="match status" value="8"/>
</dbReference>
<dbReference type="AlphaFoldDB" id="A0A0G2HPW6"/>
<dbReference type="SUPFAM" id="SSF53167">
    <property type="entry name" value="Purine and uridine phosphorylases"/>
    <property type="match status" value="1"/>
</dbReference>
<reference evidence="4" key="1">
    <citation type="journal article" date="2015" name="PLoS Genet.">
        <title>The dynamic genome and transcriptome of the human fungal pathogen Blastomyces and close relative Emmonsia.</title>
        <authorList>
            <person name="Munoz J.F."/>
            <person name="Gauthier G.M."/>
            <person name="Desjardins C.A."/>
            <person name="Gallo J.E."/>
            <person name="Holder J."/>
            <person name="Sullivan T.D."/>
            <person name="Marty A.J."/>
            <person name="Carmen J.C."/>
            <person name="Chen Z."/>
            <person name="Ding L."/>
            <person name="Gujja S."/>
            <person name="Magrini V."/>
            <person name="Misas E."/>
            <person name="Mitreva M."/>
            <person name="Priest M."/>
            <person name="Saif S."/>
            <person name="Whiston E.A."/>
            <person name="Young S."/>
            <person name="Zeng Q."/>
            <person name="Goldman W.E."/>
            <person name="Mardis E.R."/>
            <person name="Taylor J.W."/>
            <person name="McEwen J.G."/>
            <person name="Clay O.K."/>
            <person name="Klein B.S."/>
            <person name="Cuomo C.A."/>
        </authorList>
    </citation>
    <scope>NUCLEOTIDE SEQUENCE [LARGE SCALE GENOMIC DNA]</scope>
    <source>
        <strain evidence="4">UAMH 3008</strain>
    </source>
</reference>
<comment type="caution">
    <text evidence="3">The sequence shown here is derived from an EMBL/GenBank/DDBJ whole genome shotgun (WGS) entry which is preliminary data.</text>
</comment>
<dbReference type="Pfam" id="PF01048">
    <property type="entry name" value="PNP_UDP_1"/>
    <property type="match status" value="1"/>
</dbReference>
<dbReference type="InterPro" id="IPR036770">
    <property type="entry name" value="Ankyrin_rpt-contain_sf"/>
</dbReference>
<gene>
    <name evidence="3" type="ORF">EMCG_05215</name>
</gene>
<accession>A0A0G2HPW6</accession>
<dbReference type="InterPro" id="IPR000845">
    <property type="entry name" value="Nucleoside_phosphorylase_d"/>
</dbReference>
<dbReference type="GO" id="GO:0009116">
    <property type="term" value="P:nucleoside metabolic process"/>
    <property type="evidence" value="ECO:0007669"/>
    <property type="project" value="InterPro"/>
</dbReference>
<evidence type="ECO:0000313" key="3">
    <source>
        <dbReference type="EMBL" id="KKZ60033.1"/>
    </source>
</evidence>
<dbReference type="EMBL" id="LCZI01001610">
    <property type="protein sequence ID" value="KKZ60033.1"/>
    <property type="molecule type" value="Genomic_DNA"/>
</dbReference>
<dbReference type="VEuPathDB" id="FungiDB:EMCG_05215"/>
<evidence type="ECO:0000313" key="4">
    <source>
        <dbReference type="Proteomes" id="UP000034164"/>
    </source>
</evidence>
<dbReference type="PROSITE" id="PS50297">
    <property type="entry name" value="ANK_REP_REGION"/>
    <property type="match status" value="2"/>
</dbReference>
<name>A0A0G2HPW6_9EURO</name>
<dbReference type="InterPro" id="IPR053137">
    <property type="entry name" value="NLR-like"/>
</dbReference>
<feature type="repeat" description="ANK" evidence="1">
    <location>
        <begin position="698"/>
        <end position="730"/>
    </location>
</feature>
<keyword evidence="1" id="KW-0040">ANK repeat</keyword>
<dbReference type="SUPFAM" id="SSF140860">
    <property type="entry name" value="Pseudo ankyrin repeat-like"/>
    <property type="match status" value="1"/>
</dbReference>
<organism evidence="3 4">
    <name type="scientific">[Emmonsia] crescens</name>
    <dbReference type="NCBI Taxonomy" id="73230"/>
    <lineage>
        <taxon>Eukaryota</taxon>
        <taxon>Fungi</taxon>
        <taxon>Dikarya</taxon>
        <taxon>Ascomycota</taxon>
        <taxon>Pezizomycotina</taxon>
        <taxon>Eurotiomycetes</taxon>
        <taxon>Eurotiomycetidae</taxon>
        <taxon>Onygenales</taxon>
        <taxon>Ajellomycetaceae</taxon>
        <taxon>Emergomyces</taxon>
    </lineage>
</organism>
<dbReference type="Gene3D" id="1.25.40.20">
    <property type="entry name" value="Ankyrin repeat-containing domain"/>
    <property type="match status" value="4"/>
</dbReference>
<dbReference type="Pfam" id="PF12796">
    <property type="entry name" value="Ank_2"/>
    <property type="match status" value="1"/>
</dbReference>
<dbReference type="PANTHER" id="PTHR46082">
    <property type="entry name" value="ATP/GTP-BINDING PROTEIN-RELATED"/>
    <property type="match status" value="1"/>
</dbReference>
<dbReference type="PROSITE" id="PS50088">
    <property type="entry name" value="ANK_REPEAT"/>
    <property type="match status" value="2"/>
</dbReference>
<evidence type="ECO:0000256" key="1">
    <source>
        <dbReference type="PROSITE-ProRule" id="PRU00023"/>
    </source>
</evidence>
<dbReference type="Proteomes" id="UP000034164">
    <property type="component" value="Unassembled WGS sequence"/>
</dbReference>